<evidence type="ECO:0000256" key="1">
    <source>
        <dbReference type="SAM" id="MobiDB-lite"/>
    </source>
</evidence>
<dbReference type="VEuPathDB" id="GiardiaDB:SS50377_20210"/>
<evidence type="ECO:0000313" key="4">
    <source>
        <dbReference type="Proteomes" id="UP000018208"/>
    </source>
</evidence>
<evidence type="ECO:0000313" key="2">
    <source>
        <dbReference type="EMBL" id="EST45266.1"/>
    </source>
</evidence>
<proteinExistence type="predicted"/>
<evidence type="ECO:0000313" key="3">
    <source>
        <dbReference type="EMBL" id="KAH0576864.1"/>
    </source>
</evidence>
<dbReference type="EMBL" id="AUWU02000001">
    <property type="protein sequence ID" value="KAH0576864.1"/>
    <property type="molecule type" value="Genomic_DNA"/>
</dbReference>
<dbReference type="EMBL" id="KI546100">
    <property type="protein sequence ID" value="EST45266.1"/>
    <property type="molecule type" value="Genomic_DNA"/>
</dbReference>
<gene>
    <name evidence="2" type="ORF">SS50377_14842</name>
    <name evidence="3" type="ORF">SS50377_20210</name>
</gene>
<dbReference type="AlphaFoldDB" id="V6LNH1"/>
<sequence>MRTKTLDSYLENVVNQKNPFQLNTSQKIPPKSAPRVPSHRKPLYEKPQFPSSEYELQQKLKKQNKTVNGYPFEFEKMQQFFGLEANPKTQQRKARRHNYEVADSFFITQNNQNPISSVQVQVKSTFQVSNEQYAKNLRDLKGKIKFNPEIAHIEADSLEKRRIAEKSAVHSLHNLHEENMNIDRQNAAIDSLTTENKLQLESLINVQASLEKKYILIHQQLLEFEQKQQQQQDLKDLFYALEEAFPGQTALNILSKFEYLQELTEKQFNSTMTYHDQIKISEMDSETNKLQFIQQKYISDMEDKQQIYALTNEITQLSKQNSEKNQDVIKAQEIQSQYLQLCQNITTFWIKYGKLFGGDLPQFITPSVNNPLEVLRAMDSIFTCAFPESAKAQDNFKKINGHATHVWQKLLSLDPEQACAKSDTVGMLQKARYLVSCSAAEEKELLGMKQRLQIQKDSMLEDLSEKWKDINQIIQQIRTMGENSEMKWEFALYANAQRDIQNKEISQMQKKKSETKGVDQDFYGI</sequence>
<organism evidence="2">
    <name type="scientific">Spironucleus salmonicida</name>
    <dbReference type="NCBI Taxonomy" id="348837"/>
    <lineage>
        <taxon>Eukaryota</taxon>
        <taxon>Metamonada</taxon>
        <taxon>Diplomonadida</taxon>
        <taxon>Hexamitidae</taxon>
        <taxon>Hexamitinae</taxon>
        <taxon>Spironucleus</taxon>
    </lineage>
</organism>
<keyword evidence="4" id="KW-1185">Reference proteome</keyword>
<protein>
    <submittedName>
        <fullName evidence="2">Uncharacterized protein</fullName>
    </submittedName>
</protein>
<dbReference type="Proteomes" id="UP000018208">
    <property type="component" value="Unassembled WGS sequence"/>
</dbReference>
<reference evidence="3" key="2">
    <citation type="submission" date="2020-12" db="EMBL/GenBank/DDBJ databases">
        <title>New Spironucleus salmonicida genome in near-complete chromosomes.</title>
        <authorList>
            <person name="Xu F."/>
            <person name="Kurt Z."/>
            <person name="Jimenez-Gonzalez A."/>
            <person name="Astvaldsson A."/>
            <person name="Andersson J.O."/>
            <person name="Svard S.G."/>
        </authorList>
    </citation>
    <scope>NUCLEOTIDE SEQUENCE</scope>
    <source>
        <strain evidence="3">ATCC 50377</strain>
    </source>
</reference>
<name>V6LNH1_9EUKA</name>
<accession>V6LNH1</accession>
<feature type="region of interest" description="Disordered" evidence="1">
    <location>
        <begin position="22"/>
        <end position="46"/>
    </location>
</feature>
<reference evidence="2 3" key="1">
    <citation type="journal article" date="2014" name="PLoS Genet.">
        <title>The Genome of Spironucleus salmonicida Highlights a Fish Pathogen Adapted to Fluctuating Environments.</title>
        <authorList>
            <person name="Xu F."/>
            <person name="Jerlstrom-Hultqvist J."/>
            <person name="Einarsson E."/>
            <person name="Astvaldsson A."/>
            <person name="Svard S.G."/>
            <person name="Andersson J.O."/>
        </authorList>
    </citation>
    <scope>NUCLEOTIDE SEQUENCE</scope>
    <source>
        <strain evidence="3">ATCC 50377</strain>
    </source>
</reference>